<dbReference type="InterPro" id="IPR040521">
    <property type="entry name" value="KDZ"/>
</dbReference>
<evidence type="ECO:0000256" key="1">
    <source>
        <dbReference type="SAM" id="Coils"/>
    </source>
</evidence>
<feature type="coiled-coil region" evidence="1">
    <location>
        <begin position="669"/>
        <end position="696"/>
    </location>
</feature>
<dbReference type="InterPro" id="IPR041457">
    <property type="entry name" value="CxC2_KDZ-assoc"/>
</dbReference>
<comment type="caution">
    <text evidence="4">The sequence shown here is derived from an EMBL/GenBank/DDBJ whole genome shotgun (WGS) entry which is preliminary data.</text>
</comment>
<proteinExistence type="predicted"/>
<evidence type="ECO:0000256" key="2">
    <source>
        <dbReference type="SAM" id="MobiDB-lite"/>
    </source>
</evidence>
<organism evidence="4 5">
    <name type="scientific">Clavelina lepadiformis</name>
    <name type="common">Light-bulb sea squirt</name>
    <name type="synonym">Ascidia lepadiformis</name>
    <dbReference type="NCBI Taxonomy" id="159417"/>
    <lineage>
        <taxon>Eukaryota</taxon>
        <taxon>Metazoa</taxon>
        <taxon>Chordata</taxon>
        <taxon>Tunicata</taxon>
        <taxon>Ascidiacea</taxon>
        <taxon>Aplousobranchia</taxon>
        <taxon>Clavelinidae</taxon>
        <taxon>Clavelina</taxon>
    </lineage>
</organism>
<protein>
    <recommendedName>
        <fullName evidence="3">CxC2-like cysteine cluster KDZ transposase-associated domain-containing protein</fullName>
    </recommendedName>
</protein>
<reference evidence="4 5" key="1">
    <citation type="submission" date="2024-02" db="EMBL/GenBank/DDBJ databases">
        <authorList>
            <person name="Daric V."/>
            <person name="Darras S."/>
        </authorList>
    </citation>
    <scope>NUCLEOTIDE SEQUENCE [LARGE SCALE GENOMIC DNA]</scope>
</reference>
<evidence type="ECO:0000313" key="5">
    <source>
        <dbReference type="Proteomes" id="UP001642483"/>
    </source>
</evidence>
<name>A0ABP0F0V5_CLALP</name>
<dbReference type="PANTHER" id="PTHR33096:SF1">
    <property type="entry name" value="CXC1-LIKE CYSTEINE CLUSTER ASSOCIATED WITH KDZ TRANSPOSASES DOMAIN-CONTAINING PROTEIN"/>
    <property type="match status" value="1"/>
</dbReference>
<feature type="compositionally biased region" description="Acidic residues" evidence="2">
    <location>
        <begin position="842"/>
        <end position="852"/>
    </location>
</feature>
<accession>A0ABP0F0V5</accession>
<dbReference type="PANTHER" id="PTHR33096">
    <property type="entry name" value="CXC2 DOMAIN-CONTAINING PROTEIN"/>
    <property type="match status" value="1"/>
</dbReference>
<evidence type="ECO:0000313" key="4">
    <source>
        <dbReference type="EMBL" id="CAK8673344.1"/>
    </source>
</evidence>
<dbReference type="Proteomes" id="UP001642483">
    <property type="component" value="Unassembled WGS sequence"/>
</dbReference>
<keyword evidence="5" id="KW-1185">Reference proteome</keyword>
<evidence type="ECO:0000259" key="3">
    <source>
        <dbReference type="Pfam" id="PF18803"/>
    </source>
</evidence>
<feature type="domain" description="CxC2-like cysteine cluster KDZ transposase-associated" evidence="3">
    <location>
        <begin position="165"/>
        <end position="228"/>
    </location>
</feature>
<dbReference type="EMBL" id="CAWYQH010000002">
    <property type="protein sequence ID" value="CAK8673344.1"/>
    <property type="molecule type" value="Genomic_DNA"/>
</dbReference>
<dbReference type="Pfam" id="PF18758">
    <property type="entry name" value="KDZ"/>
    <property type="match status" value="1"/>
</dbReference>
<dbReference type="Pfam" id="PF18803">
    <property type="entry name" value="CxC2"/>
    <property type="match status" value="1"/>
</dbReference>
<sequence length="852" mass="98643">MAPKSNIIRRLKAKYSVKIKGRRKRSVSLFCKTFTPALSASNDSPLLPLNTSELNDSSASYSGYNDSSTIGKQCYSEKRQKLSKNWRELEKKLLVIKRQSYNRISSTCCHCHREVDEIIRCSDCGPDQYFCLDCWHTCHDAVWFHSPDIWKGKMFCKMPLEPGIQHDVLVEFCGCESEGETLLRSNLWPCSPTSPQVAVSIELLELLRVLCLEKHVSTEGFCNALEYRYHRTPGQKAKVKKLSRILLQEVFEAYRHHVYQLQHMQDLNAGYCISGIDSGAVCPACEGSVANNNLYCFDGNFGLVRRKTAGIQSAFPRHQERFFCNQVEVDKFMNDYSEQETKLFDCSNFQAGSLIRSKKKSTKLDVKGVFGACCRHEFPKMFLDMKHGERLGYAVWILNQLLSSNKNLKICYDIACKLKSHLQIRKQHHILHRVDFAVPVFHGYGHKLSCQLQFSPRQLEGFGLTDGEAMERLWSYLRKFNCITKEMKPEHRTDLLTDALFHFGCRLKKKFGLQFQHKINKAFHVQEETRAKLNVLLASRPEVHSHQSFSLAESFCDNPVRERNPTEQYALDLKNYYKRIDLVNNITDSENDLTEHQSAIAKLDKELTIVERKLGISRWDASDEIFIQTITVAAENKRQEITQKILNFNVEKTFLSSLIKKYPVGQAIVNRLMTNIQKINRNLRKLIVQCNEMEDYPVLHQPRTRTLEDFGKSNSCPTSLDKQRTDCYNLLQRCKEEIELVKQDMLGTLFYYQRQVDILHGTVCKIPVELKAYVCTLQAFKEMELIDVWSYFEKIVDFQPHTPLLRDLLNMTCMNTFNASDDDDDETPSEDLNHLISLMDNSDYDDDDDEDL</sequence>
<feature type="compositionally biased region" description="Acidic residues" evidence="2">
    <location>
        <begin position="820"/>
        <end position="829"/>
    </location>
</feature>
<feature type="coiled-coil region" evidence="1">
    <location>
        <begin position="586"/>
        <end position="613"/>
    </location>
</feature>
<gene>
    <name evidence="4" type="ORF">CVLEPA_LOCUS3138</name>
</gene>
<feature type="region of interest" description="Disordered" evidence="2">
    <location>
        <begin position="819"/>
        <end position="852"/>
    </location>
</feature>
<keyword evidence="1" id="KW-0175">Coiled coil</keyword>